<protein>
    <submittedName>
        <fullName evidence="2">Uncharacterized protein</fullName>
    </submittedName>
</protein>
<proteinExistence type="predicted"/>
<keyword evidence="1" id="KW-1133">Transmembrane helix</keyword>
<sequence length="106" mass="12028">MECKSKLAAIHDQLLHFEDENDVKDKPTANTHVESMLFQCLPQIRRQVKTIHDHAESYSTETSSTDKEGRGSGFRLSKCHLMETYILGDSLGNCSLIVFIITLIFL</sequence>
<evidence type="ECO:0000313" key="2">
    <source>
        <dbReference type="EnsemblMetazoa" id="Aqu2.1.35917_001"/>
    </source>
</evidence>
<dbReference type="EnsemblMetazoa" id="Aqu2.1.35917_001">
    <property type="protein sequence ID" value="Aqu2.1.35917_001"/>
    <property type="gene ID" value="Aqu2.1.35917"/>
</dbReference>
<evidence type="ECO:0000256" key="1">
    <source>
        <dbReference type="SAM" id="Phobius"/>
    </source>
</evidence>
<dbReference type="InParanoid" id="A0A1X7V8S6"/>
<feature type="transmembrane region" description="Helical" evidence="1">
    <location>
        <begin position="85"/>
        <end position="105"/>
    </location>
</feature>
<reference evidence="2" key="1">
    <citation type="submission" date="2017-05" db="UniProtKB">
        <authorList>
            <consortium name="EnsemblMetazoa"/>
        </authorList>
    </citation>
    <scope>IDENTIFICATION</scope>
</reference>
<dbReference type="AlphaFoldDB" id="A0A1X7V8S6"/>
<name>A0A1X7V8S6_AMPQE</name>
<accession>A0A1X7V8S6</accession>
<organism evidence="2">
    <name type="scientific">Amphimedon queenslandica</name>
    <name type="common">Sponge</name>
    <dbReference type="NCBI Taxonomy" id="400682"/>
    <lineage>
        <taxon>Eukaryota</taxon>
        <taxon>Metazoa</taxon>
        <taxon>Porifera</taxon>
        <taxon>Demospongiae</taxon>
        <taxon>Heteroscleromorpha</taxon>
        <taxon>Haplosclerida</taxon>
        <taxon>Niphatidae</taxon>
        <taxon>Amphimedon</taxon>
    </lineage>
</organism>
<keyword evidence="1" id="KW-0812">Transmembrane</keyword>
<keyword evidence="1" id="KW-0472">Membrane</keyword>